<accession>A0ABY3SMK1</accession>
<proteinExistence type="predicted"/>
<evidence type="ECO:0000313" key="2">
    <source>
        <dbReference type="Proteomes" id="UP001649230"/>
    </source>
</evidence>
<gene>
    <name evidence="1" type="ORF">L0M14_03805</name>
</gene>
<reference evidence="1 2" key="1">
    <citation type="journal article" date="2024" name="Int. J. Syst. Evol. Microbiol.">
        <title>Paenibacillus hexagrammi sp. nov., a novel bacterium isolated from the gut content of Hexagrammos agrammus.</title>
        <authorList>
            <person name="Jung H.K."/>
            <person name="Kim D.G."/>
            <person name="Zin H."/>
            <person name="Park J."/>
            <person name="Jung H."/>
            <person name="Kim Y.O."/>
            <person name="Kong H.J."/>
            <person name="Kim J.W."/>
            <person name="Kim Y.S."/>
        </authorList>
    </citation>
    <scope>NUCLEOTIDE SEQUENCE [LARGE SCALE GENOMIC DNA]</scope>
    <source>
        <strain evidence="1 2">YPD9-1</strain>
    </source>
</reference>
<name>A0ABY3SMK1_9BACL</name>
<evidence type="ECO:0008006" key="3">
    <source>
        <dbReference type="Google" id="ProtNLM"/>
    </source>
</evidence>
<sequence length="86" mass="9158">MRAAAAAVQPPSIQFDQIHVISIQNSSGIFIGTNTQLLWSCNSKENSAQGSVSGENNQVSGSINTIYDNDIIDAPYTKGDFIIGRA</sequence>
<evidence type="ECO:0000313" key="1">
    <source>
        <dbReference type="EMBL" id="UJF34345.1"/>
    </source>
</evidence>
<dbReference type="RefSeq" id="WP_235120919.1">
    <property type="nucleotide sequence ID" value="NZ_CP090978.1"/>
</dbReference>
<dbReference type="EMBL" id="CP090978">
    <property type="protein sequence ID" value="UJF34345.1"/>
    <property type="molecule type" value="Genomic_DNA"/>
</dbReference>
<keyword evidence="2" id="KW-1185">Reference proteome</keyword>
<protein>
    <recommendedName>
        <fullName evidence="3">Spore germination protein</fullName>
    </recommendedName>
</protein>
<dbReference type="Proteomes" id="UP001649230">
    <property type="component" value="Chromosome"/>
</dbReference>
<organism evidence="1 2">
    <name type="scientific">Paenibacillus hexagrammi</name>
    <dbReference type="NCBI Taxonomy" id="2908839"/>
    <lineage>
        <taxon>Bacteria</taxon>
        <taxon>Bacillati</taxon>
        <taxon>Bacillota</taxon>
        <taxon>Bacilli</taxon>
        <taxon>Bacillales</taxon>
        <taxon>Paenibacillaceae</taxon>
        <taxon>Paenibacillus</taxon>
    </lineage>
</organism>